<dbReference type="AlphaFoldDB" id="A0A430LI68"/>
<sequence length="72" mass="8341">MMNTFTIGRVYRTVESALIAEAYGFGRDLGETPSSYFKRGEKLYHKFRGAFRQTFLTSLILRLNDGDKDLRL</sequence>
<gene>
    <name evidence="1" type="ORF">BHE90_010124</name>
</gene>
<dbReference type="Proteomes" id="UP000287124">
    <property type="component" value="Unassembled WGS sequence"/>
</dbReference>
<evidence type="ECO:0000313" key="1">
    <source>
        <dbReference type="EMBL" id="RTE75428.1"/>
    </source>
</evidence>
<organism evidence="1 2">
    <name type="scientific">Fusarium euwallaceae</name>
    <dbReference type="NCBI Taxonomy" id="1147111"/>
    <lineage>
        <taxon>Eukaryota</taxon>
        <taxon>Fungi</taxon>
        <taxon>Dikarya</taxon>
        <taxon>Ascomycota</taxon>
        <taxon>Pezizomycotina</taxon>
        <taxon>Sordariomycetes</taxon>
        <taxon>Hypocreomycetidae</taxon>
        <taxon>Hypocreales</taxon>
        <taxon>Nectriaceae</taxon>
        <taxon>Fusarium</taxon>
        <taxon>Fusarium solani species complex</taxon>
    </lineage>
</organism>
<name>A0A430LI68_9HYPO</name>
<accession>A0A430LI68</accession>
<reference evidence="1 2" key="1">
    <citation type="submission" date="2017-06" db="EMBL/GenBank/DDBJ databases">
        <title>Comparative genomic analysis of Ambrosia Fusariam Clade fungi.</title>
        <authorList>
            <person name="Stajich J.E."/>
            <person name="Carrillo J."/>
            <person name="Kijimoto T."/>
            <person name="Eskalen A."/>
            <person name="O'Donnell K."/>
            <person name="Kasson M."/>
        </authorList>
    </citation>
    <scope>NUCLEOTIDE SEQUENCE [LARGE SCALE GENOMIC DNA]</scope>
    <source>
        <strain evidence="1 2">UCR1854</strain>
    </source>
</reference>
<protein>
    <submittedName>
        <fullName evidence="1">Uncharacterized protein</fullName>
    </submittedName>
</protein>
<keyword evidence="2" id="KW-1185">Reference proteome</keyword>
<evidence type="ECO:0000313" key="2">
    <source>
        <dbReference type="Proteomes" id="UP000287124"/>
    </source>
</evidence>
<dbReference type="EMBL" id="MIKF01000186">
    <property type="protein sequence ID" value="RTE75428.1"/>
    <property type="molecule type" value="Genomic_DNA"/>
</dbReference>
<comment type="caution">
    <text evidence="1">The sequence shown here is derived from an EMBL/GenBank/DDBJ whole genome shotgun (WGS) entry which is preliminary data.</text>
</comment>
<proteinExistence type="predicted"/>